<sequence length="99" mass="11148">QTSSSIISNGSKYAESYYFTKVQVNVINPNVQGDVKTILLNQKLQYNLNLNQNANVREDNVIVKVIDSLEMQIINVIVVIIIEVIVNVKVIVKVIIISY</sequence>
<name>A0A5J4TX61_9EUKA</name>
<dbReference type="Proteomes" id="UP000324800">
    <property type="component" value="Unassembled WGS sequence"/>
</dbReference>
<feature type="transmembrane region" description="Helical" evidence="1">
    <location>
        <begin position="73"/>
        <end position="96"/>
    </location>
</feature>
<comment type="caution">
    <text evidence="2">The sequence shown here is derived from an EMBL/GenBank/DDBJ whole genome shotgun (WGS) entry which is preliminary data.</text>
</comment>
<keyword evidence="1" id="KW-0812">Transmembrane</keyword>
<dbReference type="EMBL" id="SNRW01024802">
    <property type="protein sequence ID" value="KAA6361985.1"/>
    <property type="molecule type" value="Genomic_DNA"/>
</dbReference>
<reference evidence="2 3" key="1">
    <citation type="submission" date="2019-03" db="EMBL/GenBank/DDBJ databases">
        <title>Single cell metagenomics reveals metabolic interactions within the superorganism composed of flagellate Streblomastix strix and complex community of Bacteroidetes bacteria on its surface.</title>
        <authorList>
            <person name="Treitli S.C."/>
            <person name="Kolisko M."/>
            <person name="Husnik F."/>
            <person name="Keeling P."/>
            <person name="Hampl V."/>
        </authorList>
    </citation>
    <scope>NUCLEOTIDE SEQUENCE [LARGE SCALE GENOMIC DNA]</scope>
    <source>
        <strain evidence="2">ST1C</strain>
    </source>
</reference>
<keyword evidence="1" id="KW-0472">Membrane</keyword>
<accession>A0A5J4TX61</accession>
<evidence type="ECO:0000313" key="3">
    <source>
        <dbReference type="Proteomes" id="UP000324800"/>
    </source>
</evidence>
<feature type="non-terminal residue" evidence="2">
    <location>
        <position position="1"/>
    </location>
</feature>
<protein>
    <submittedName>
        <fullName evidence="2">Uncharacterized protein</fullName>
    </submittedName>
</protein>
<dbReference type="AlphaFoldDB" id="A0A5J4TX61"/>
<keyword evidence="1" id="KW-1133">Transmembrane helix</keyword>
<proteinExistence type="predicted"/>
<evidence type="ECO:0000313" key="2">
    <source>
        <dbReference type="EMBL" id="KAA6361985.1"/>
    </source>
</evidence>
<evidence type="ECO:0000256" key="1">
    <source>
        <dbReference type="SAM" id="Phobius"/>
    </source>
</evidence>
<organism evidence="2 3">
    <name type="scientific">Streblomastix strix</name>
    <dbReference type="NCBI Taxonomy" id="222440"/>
    <lineage>
        <taxon>Eukaryota</taxon>
        <taxon>Metamonada</taxon>
        <taxon>Preaxostyla</taxon>
        <taxon>Oxymonadida</taxon>
        <taxon>Streblomastigidae</taxon>
        <taxon>Streblomastix</taxon>
    </lineage>
</organism>
<gene>
    <name evidence="2" type="ORF">EZS28_042488</name>
</gene>